<feature type="transmembrane region" description="Helical" evidence="1">
    <location>
        <begin position="6"/>
        <end position="23"/>
    </location>
</feature>
<keyword evidence="1" id="KW-0472">Membrane</keyword>
<proteinExistence type="predicted"/>
<protein>
    <submittedName>
        <fullName evidence="2">Uncharacterized protein</fullName>
    </submittedName>
</protein>
<dbReference type="AlphaFoldDB" id="A0A1C3KXG4"/>
<organism evidence="2 3">
    <name type="scientific">Plasmodium ovale</name>
    <name type="common">malaria parasite P. ovale</name>
    <dbReference type="NCBI Taxonomy" id="36330"/>
    <lineage>
        <taxon>Eukaryota</taxon>
        <taxon>Sar</taxon>
        <taxon>Alveolata</taxon>
        <taxon>Apicomplexa</taxon>
        <taxon>Aconoidasida</taxon>
        <taxon>Haemosporida</taxon>
        <taxon>Plasmodiidae</taxon>
        <taxon>Plasmodium</taxon>
        <taxon>Plasmodium (Plasmodium)</taxon>
    </lineage>
</organism>
<dbReference type="VEuPathDB" id="PlasmoDB:POWCR01_130040500"/>
<dbReference type="EMBL" id="LT594517">
    <property type="protein sequence ID" value="SBT78906.1"/>
    <property type="molecule type" value="Genomic_DNA"/>
</dbReference>
<dbReference type="Proteomes" id="UP000243200">
    <property type="component" value="Chromosome 13"/>
</dbReference>
<feature type="transmembrane region" description="Helical" evidence="1">
    <location>
        <begin position="148"/>
        <end position="171"/>
    </location>
</feature>
<keyword evidence="1" id="KW-1133">Transmembrane helix</keyword>
<keyword evidence="1" id="KW-0812">Transmembrane</keyword>
<accession>A0A1C3KXG4</accession>
<dbReference type="VEuPathDB" id="PlasmoDB:PocGH01_13043800"/>
<evidence type="ECO:0000313" key="3">
    <source>
        <dbReference type="Proteomes" id="UP000243200"/>
    </source>
</evidence>
<gene>
    <name evidence="2" type="primary">PowCR01_130040500</name>
    <name evidence="2" type="ORF">POWCR01_130040500</name>
</gene>
<dbReference type="OrthoDB" id="369514at2759"/>
<name>A0A1C3KXG4_PLAOA</name>
<evidence type="ECO:0000256" key="1">
    <source>
        <dbReference type="SAM" id="Phobius"/>
    </source>
</evidence>
<sequence>MDFQRIATFCFIISYIIFCHVIWNGCYNIYASSEDDVYNLLYYRKKVRKPVKLEIRNKIKLNDINRVYVKKTPCPVLPRPIKSIFHLNWFRKSSDLIPISIQLYSMFDEKNNFLGFILLSSAIFTIIEWIYIVYLAGTLLWDGIIKPILKILYLIISLYLIIRFTVIFLPYTKSYMSQENYKYISSFVFNFNNLITKISKELGLLMNRVMKEDVRVCMNK</sequence>
<feature type="transmembrane region" description="Helical" evidence="1">
    <location>
        <begin position="113"/>
        <end position="136"/>
    </location>
</feature>
<evidence type="ECO:0000313" key="2">
    <source>
        <dbReference type="EMBL" id="SBT78906.1"/>
    </source>
</evidence>
<reference evidence="2 3" key="1">
    <citation type="submission" date="2016-06" db="EMBL/GenBank/DDBJ databases">
        <authorList>
            <consortium name="Pathogen Informatics"/>
        </authorList>
    </citation>
    <scope>NUCLEOTIDE SEQUENCE [LARGE SCALE GENOMIC DNA]</scope>
    <source>
        <strain evidence="2">PowCR01</strain>
    </source>
</reference>